<dbReference type="EMBL" id="JABDTM020020058">
    <property type="protein sequence ID" value="KAH0817219.1"/>
    <property type="molecule type" value="Genomic_DNA"/>
</dbReference>
<dbReference type="InterPro" id="IPR006579">
    <property type="entry name" value="Pre_C2HC_dom"/>
</dbReference>
<name>A0A8J6HM85_TENMO</name>
<protein>
    <recommendedName>
        <fullName evidence="2">Pre-C2HC domain-containing protein</fullName>
    </recommendedName>
</protein>
<accession>A0A8J6HM85</accession>
<evidence type="ECO:0000313" key="4">
    <source>
        <dbReference type="Proteomes" id="UP000719412"/>
    </source>
</evidence>
<comment type="caution">
    <text evidence="3">The sequence shown here is derived from an EMBL/GenBank/DDBJ whole genome shotgun (WGS) entry which is preliminary data.</text>
</comment>
<feature type="domain" description="Pre-C2HC" evidence="2">
    <location>
        <begin position="67"/>
        <end position="133"/>
    </location>
</feature>
<dbReference type="AlphaFoldDB" id="A0A8J6HM85"/>
<organism evidence="3 4">
    <name type="scientific">Tenebrio molitor</name>
    <name type="common">Yellow mealworm beetle</name>
    <dbReference type="NCBI Taxonomy" id="7067"/>
    <lineage>
        <taxon>Eukaryota</taxon>
        <taxon>Metazoa</taxon>
        <taxon>Ecdysozoa</taxon>
        <taxon>Arthropoda</taxon>
        <taxon>Hexapoda</taxon>
        <taxon>Insecta</taxon>
        <taxon>Pterygota</taxon>
        <taxon>Neoptera</taxon>
        <taxon>Endopterygota</taxon>
        <taxon>Coleoptera</taxon>
        <taxon>Polyphaga</taxon>
        <taxon>Cucujiformia</taxon>
        <taxon>Tenebrionidae</taxon>
        <taxon>Tenebrio</taxon>
    </lineage>
</organism>
<sequence length="220" mass="24354">MEQEPTGRSRAILARRGGLRNLVSSDAEDKQQLRPRQHGDRNRYCENGTDAIHKIFQFNSEKNCLNTDNKRTSLVIIGPTAIKVTRMISTRSKKPLPLILVEVPKDQRQIFVLRSVCHLLIVVERPHKKGTTAIRGFTTPSGTVAPTPSQNCPGKVRQLQLAQTPPATGDAPSSLEVIRGKNPQTKANPVPNKSAENNNTHNTIQSFHTDNVHISSNTAY</sequence>
<evidence type="ECO:0000259" key="2">
    <source>
        <dbReference type="SMART" id="SM00596"/>
    </source>
</evidence>
<evidence type="ECO:0000256" key="1">
    <source>
        <dbReference type="SAM" id="MobiDB-lite"/>
    </source>
</evidence>
<feature type="compositionally biased region" description="Polar residues" evidence="1">
    <location>
        <begin position="138"/>
        <end position="152"/>
    </location>
</feature>
<reference evidence="3" key="2">
    <citation type="submission" date="2021-08" db="EMBL/GenBank/DDBJ databases">
        <authorList>
            <person name="Eriksson T."/>
        </authorList>
    </citation>
    <scope>NUCLEOTIDE SEQUENCE</scope>
    <source>
        <strain evidence="3">Stoneville</strain>
        <tissue evidence="3">Whole head</tissue>
    </source>
</reference>
<keyword evidence="4" id="KW-1185">Reference proteome</keyword>
<evidence type="ECO:0000313" key="3">
    <source>
        <dbReference type="EMBL" id="KAH0817219.1"/>
    </source>
</evidence>
<reference evidence="3" key="1">
    <citation type="journal article" date="2020" name="J Insects Food Feed">
        <title>The yellow mealworm (Tenebrio molitor) genome: a resource for the emerging insects as food and feed industry.</title>
        <authorList>
            <person name="Eriksson T."/>
            <person name="Andere A."/>
            <person name="Kelstrup H."/>
            <person name="Emery V."/>
            <person name="Picard C."/>
        </authorList>
    </citation>
    <scope>NUCLEOTIDE SEQUENCE</scope>
    <source>
        <strain evidence="3">Stoneville</strain>
        <tissue evidence="3">Whole head</tissue>
    </source>
</reference>
<dbReference type="SMART" id="SM00596">
    <property type="entry name" value="PRE_C2HC"/>
    <property type="match status" value="1"/>
</dbReference>
<dbReference type="Pfam" id="PF07530">
    <property type="entry name" value="PRE_C2HC"/>
    <property type="match status" value="1"/>
</dbReference>
<gene>
    <name evidence="3" type="ORF">GEV33_005572</name>
</gene>
<dbReference type="Proteomes" id="UP000719412">
    <property type="component" value="Unassembled WGS sequence"/>
</dbReference>
<feature type="region of interest" description="Disordered" evidence="1">
    <location>
        <begin position="162"/>
        <end position="220"/>
    </location>
</feature>
<proteinExistence type="predicted"/>
<feature type="compositionally biased region" description="Polar residues" evidence="1">
    <location>
        <begin position="194"/>
        <end position="220"/>
    </location>
</feature>
<feature type="region of interest" description="Disordered" evidence="1">
    <location>
        <begin position="133"/>
        <end position="152"/>
    </location>
</feature>